<proteinExistence type="predicted"/>
<accession>A0A1W0WA11</accession>
<dbReference type="EMBL" id="MTYJ01000155">
    <property type="protein sequence ID" value="OQV12041.1"/>
    <property type="molecule type" value="Genomic_DNA"/>
</dbReference>
<feature type="region of interest" description="Disordered" evidence="2">
    <location>
        <begin position="300"/>
        <end position="374"/>
    </location>
</feature>
<dbReference type="Pfam" id="PF25057">
    <property type="entry name" value="CUT_N"/>
    <property type="match status" value="1"/>
</dbReference>
<dbReference type="OrthoDB" id="10062424at2759"/>
<dbReference type="AlphaFoldDB" id="A0A1W0WA11"/>
<dbReference type="InterPro" id="IPR055355">
    <property type="entry name" value="ZP-C"/>
</dbReference>
<sequence length="509" mass="55246">MALFHPLVLVCFLGFPGTLSAGGPSTTTASVSPAVTTSNPAMSALKLVSLDATCGTESIHVTVKFERPFNGIIYSKGAFYTPDCVYVLPGTGAVDYTWDVPISQCETTETKAAPDSKSGERTFENTVVFQNDAHFQDIFDVVRRIRCSTAAQYEKIVDFSPINVNMKDVVTASFTGDDVKVSIDVQNGRGPFAPSLNQGFIQIGDTVTLIVYMTAQSGNWDLQIRECVALDSKERASLTIQDENGCVTKPKIMSPFALTHDRKNPAILIAYSYMKAFRFPDDMQVQIKCVVAVCRDRCQKSDRCSGSNGTRTATDISSSTTESSEATDSDLYEDSQTASSTTSIRSNTTSSTRVQRKAGAGDRQREARGRQRGTFEMPLMSGYLNRQRMKRQVPGGSEGAAGTLPLRHMFNVISPEDIASLRNSSVIMIDAPNGGVPVNSLCVNQVMFIFLLAFLFVLVISTSVGLTLMCLRNKALLRERKATQEVYGCGGGGSIGGSFVEARMMPRGY</sequence>
<dbReference type="InterPro" id="IPR056953">
    <property type="entry name" value="CUT_N"/>
</dbReference>
<feature type="compositionally biased region" description="Low complexity" evidence="2">
    <location>
        <begin position="312"/>
        <end position="324"/>
    </location>
</feature>
<dbReference type="PANTHER" id="PTHR46560:SF5">
    <property type="entry name" value="CYPHER, ISOFORM B"/>
    <property type="match status" value="1"/>
</dbReference>
<dbReference type="Proteomes" id="UP000192578">
    <property type="component" value="Unassembled WGS sequence"/>
</dbReference>
<organism evidence="6 7">
    <name type="scientific">Hypsibius exemplaris</name>
    <name type="common">Freshwater tardigrade</name>
    <dbReference type="NCBI Taxonomy" id="2072580"/>
    <lineage>
        <taxon>Eukaryota</taxon>
        <taxon>Metazoa</taxon>
        <taxon>Ecdysozoa</taxon>
        <taxon>Tardigrada</taxon>
        <taxon>Eutardigrada</taxon>
        <taxon>Parachela</taxon>
        <taxon>Hypsibioidea</taxon>
        <taxon>Hypsibiidae</taxon>
        <taxon>Hypsibius</taxon>
    </lineage>
</organism>
<keyword evidence="7" id="KW-1185">Reference proteome</keyword>
<dbReference type="Pfam" id="PF00100">
    <property type="entry name" value="Zona_pellucida"/>
    <property type="match status" value="1"/>
</dbReference>
<feature type="chain" id="PRO_5012935576" description="ZP domain-containing protein" evidence="4">
    <location>
        <begin position="22"/>
        <end position="509"/>
    </location>
</feature>
<feature type="domain" description="ZP" evidence="5">
    <location>
        <begin position="53"/>
        <end position="311"/>
    </location>
</feature>
<keyword evidence="3" id="KW-0472">Membrane</keyword>
<evidence type="ECO:0000256" key="2">
    <source>
        <dbReference type="SAM" id="MobiDB-lite"/>
    </source>
</evidence>
<feature type="signal peptide" evidence="4">
    <location>
        <begin position="1"/>
        <end position="21"/>
    </location>
</feature>
<dbReference type="SMART" id="SM00241">
    <property type="entry name" value="ZP"/>
    <property type="match status" value="1"/>
</dbReference>
<feature type="transmembrane region" description="Helical" evidence="3">
    <location>
        <begin position="446"/>
        <end position="471"/>
    </location>
</feature>
<dbReference type="InterPro" id="IPR001507">
    <property type="entry name" value="ZP_dom"/>
</dbReference>
<keyword evidence="3" id="KW-1133">Transmembrane helix</keyword>
<evidence type="ECO:0000256" key="4">
    <source>
        <dbReference type="SAM" id="SignalP"/>
    </source>
</evidence>
<evidence type="ECO:0000313" key="6">
    <source>
        <dbReference type="EMBL" id="OQV12041.1"/>
    </source>
</evidence>
<keyword evidence="3" id="KW-0812">Transmembrane</keyword>
<name>A0A1W0WA11_HYPEX</name>
<protein>
    <recommendedName>
        <fullName evidence="5">ZP domain-containing protein</fullName>
    </recommendedName>
</protein>
<comment type="caution">
    <text evidence="6">The sequence shown here is derived from an EMBL/GenBank/DDBJ whole genome shotgun (WGS) entry which is preliminary data.</text>
</comment>
<dbReference type="PROSITE" id="PS51034">
    <property type="entry name" value="ZP_2"/>
    <property type="match status" value="1"/>
</dbReference>
<gene>
    <name evidence="6" type="ORF">BV898_13691</name>
</gene>
<feature type="compositionally biased region" description="Basic and acidic residues" evidence="2">
    <location>
        <begin position="359"/>
        <end position="369"/>
    </location>
</feature>
<evidence type="ECO:0000259" key="5">
    <source>
        <dbReference type="PROSITE" id="PS51034"/>
    </source>
</evidence>
<evidence type="ECO:0000313" key="7">
    <source>
        <dbReference type="Proteomes" id="UP000192578"/>
    </source>
</evidence>
<feature type="compositionally biased region" description="Low complexity" evidence="2">
    <location>
        <begin position="337"/>
        <end position="352"/>
    </location>
</feature>
<evidence type="ECO:0000256" key="3">
    <source>
        <dbReference type="SAM" id="Phobius"/>
    </source>
</evidence>
<reference evidence="7" key="1">
    <citation type="submission" date="2017-01" db="EMBL/GenBank/DDBJ databases">
        <title>Comparative genomics of anhydrobiosis in the tardigrade Hypsibius dujardini.</title>
        <authorList>
            <person name="Yoshida Y."/>
            <person name="Koutsovoulos G."/>
            <person name="Laetsch D."/>
            <person name="Stevens L."/>
            <person name="Kumar S."/>
            <person name="Horikawa D."/>
            <person name="Ishino K."/>
            <person name="Komine S."/>
            <person name="Tomita M."/>
            <person name="Blaxter M."/>
            <person name="Arakawa K."/>
        </authorList>
    </citation>
    <scope>NUCLEOTIDE SEQUENCE [LARGE SCALE GENOMIC DNA]</scope>
    <source>
        <strain evidence="7">Z151</strain>
    </source>
</reference>
<dbReference type="InterPro" id="IPR042235">
    <property type="entry name" value="ZP-C_dom"/>
</dbReference>
<dbReference type="Gene3D" id="2.60.40.4100">
    <property type="entry name" value="Zona pellucida, ZP-C domain"/>
    <property type="match status" value="1"/>
</dbReference>
<evidence type="ECO:0000256" key="1">
    <source>
        <dbReference type="ARBA" id="ARBA00023157"/>
    </source>
</evidence>
<dbReference type="PANTHER" id="PTHR46560">
    <property type="entry name" value="CYPHER, ISOFORM B"/>
    <property type="match status" value="1"/>
</dbReference>
<keyword evidence="1" id="KW-1015">Disulfide bond</keyword>
<keyword evidence="4" id="KW-0732">Signal</keyword>